<dbReference type="Pfam" id="PF13480">
    <property type="entry name" value="Acetyltransf_6"/>
    <property type="match status" value="1"/>
</dbReference>
<evidence type="ECO:0000259" key="7">
    <source>
        <dbReference type="Pfam" id="PF13480"/>
    </source>
</evidence>
<dbReference type="InterPro" id="IPR016181">
    <property type="entry name" value="Acyl_CoA_acyltransferase"/>
</dbReference>
<keyword evidence="5" id="KW-0012">Acyltransferase</keyword>
<dbReference type="OrthoDB" id="934591at2"/>
<dbReference type="PROSITE" id="PS51191">
    <property type="entry name" value="FEMABX"/>
    <property type="match status" value="1"/>
</dbReference>
<evidence type="ECO:0000256" key="4">
    <source>
        <dbReference type="ARBA" id="ARBA00022984"/>
    </source>
</evidence>
<keyword evidence="4" id="KW-0573">Peptidoglycan synthesis</keyword>
<dbReference type="RefSeq" id="WP_127342016.1">
    <property type="nucleotide sequence ID" value="NZ_RJJX01000001.1"/>
</dbReference>
<comment type="caution">
    <text evidence="8">The sequence shown here is derived from an EMBL/GenBank/DDBJ whole genome shotgun (WGS) entry which is preliminary data.</text>
</comment>
<dbReference type="InterPro" id="IPR038740">
    <property type="entry name" value="BioF2-like_GNAT_dom"/>
</dbReference>
<dbReference type="EMBL" id="RJJX01000001">
    <property type="protein sequence ID" value="RUT79877.1"/>
    <property type="molecule type" value="Genomic_DNA"/>
</dbReference>
<dbReference type="GO" id="GO:0071555">
    <property type="term" value="P:cell wall organization"/>
    <property type="evidence" value="ECO:0007669"/>
    <property type="project" value="UniProtKB-KW"/>
</dbReference>
<dbReference type="GO" id="GO:0016755">
    <property type="term" value="F:aminoacyltransferase activity"/>
    <property type="evidence" value="ECO:0007669"/>
    <property type="project" value="InterPro"/>
</dbReference>
<dbReference type="Proteomes" id="UP000282985">
    <property type="component" value="Unassembled WGS sequence"/>
</dbReference>
<dbReference type="AlphaFoldDB" id="A0A434AZK0"/>
<feature type="domain" description="BioF2-like acetyltransferase" evidence="7">
    <location>
        <begin position="175"/>
        <end position="303"/>
    </location>
</feature>
<evidence type="ECO:0000313" key="9">
    <source>
        <dbReference type="Proteomes" id="UP000282985"/>
    </source>
</evidence>
<keyword evidence="9" id="KW-1185">Reference proteome</keyword>
<reference evidence="8 9" key="1">
    <citation type="submission" date="2018-11" db="EMBL/GenBank/DDBJ databases">
        <title>Parancylomarina longa gen. nov., sp. nov., isolated from sediments of southern Okinawa.</title>
        <authorList>
            <person name="Fu T."/>
        </authorList>
    </citation>
    <scope>NUCLEOTIDE SEQUENCE [LARGE SCALE GENOMIC DNA]</scope>
    <source>
        <strain evidence="8 9">T3-2 S1-C</strain>
    </source>
</reference>
<evidence type="ECO:0000256" key="6">
    <source>
        <dbReference type="ARBA" id="ARBA00023316"/>
    </source>
</evidence>
<dbReference type="GO" id="GO:0008360">
    <property type="term" value="P:regulation of cell shape"/>
    <property type="evidence" value="ECO:0007669"/>
    <property type="project" value="UniProtKB-KW"/>
</dbReference>
<dbReference type="GO" id="GO:0009252">
    <property type="term" value="P:peptidoglycan biosynthetic process"/>
    <property type="evidence" value="ECO:0007669"/>
    <property type="project" value="UniProtKB-KW"/>
</dbReference>
<proteinExistence type="inferred from homology"/>
<accession>A0A434AZK0</accession>
<organism evidence="8 9">
    <name type="scientific">Ancylomarina longa</name>
    <dbReference type="NCBI Taxonomy" id="2487017"/>
    <lineage>
        <taxon>Bacteria</taxon>
        <taxon>Pseudomonadati</taxon>
        <taxon>Bacteroidota</taxon>
        <taxon>Bacteroidia</taxon>
        <taxon>Marinilabiliales</taxon>
        <taxon>Marinifilaceae</taxon>
        <taxon>Ancylomarina</taxon>
    </lineage>
</organism>
<evidence type="ECO:0000256" key="5">
    <source>
        <dbReference type="ARBA" id="ARBA00023315"/>
    </source>
</evidence>
<dbReference type="InterPro" id="IPR050644">
    <property type="entry name" value="PG_Glycine_Bridge_Synth"/>
</dbReference>
<name>A0A434AZK0_9BACT</name>
<dbReference type="PANTHER" id="PTHR36174:SF1">
    <property type="entry name" value="LIPID II:GLYCINE GLYCYLTRANSFERASE"/>
    <property type="match status" value="1"/>
</dbReference>
<dbReference type="InterPro" id="IPR003447">
    <property type="entry name" value="FEMABX"/>
</dbReference>
<keyword evidence="6" id="KW-0961">Cell wall biogenesis/degradation</keyword>
<evidence type="ECO:0000256" key="1">
    <source>
        <dbReference type="ARBA" id="ARBA00009943"/>
    </source>
</evidence>
<comment type="similarity">
    <text evidence="1">Belongs to the FemABX family.</text>
</comment>
<dbReference type="PANTHER" id="PTHR36174">
    <property type="entry name" value="LIPID II:GLYCINE GLYCYLTRANSFERASE"/>
    <property type="match status" value="1"/>
</dbReference>
<dbReference type="SUPFAM" id="SSF55729">
    <property type="entry name" value="Acyl-CoA N-acyltransferases (Nat)"/>
    <property type="match status" value="2"/>
</dbReference>
<protein>
    <submittedName>
        <fullName evidence="8">Peptidoglycan bridge formation glycyltransferase FemA/FemB family protein</fullName>
    </submittedName>
</protein>
<keyword evidence="2 8" id="KW-0808">Transferase</keyword>
<keyword evidence="3" id="KW-0133">Cell shape</keyword>
<evidence type="ECO:0000313" key="8">
    <source>
        <dbReference type="EMBL" id="RUT79877.1"/>
    </source>
</evidence>
<sequence length="352" mass="41285">MANNTAIHTKHVGRSTDLEIVLNSSCLERKLWSNFVYHHPQGNIFQTPEMYEVFNGTEGFKPILIAVLQDHRIKGIMLAVIQKEAKGVVGNFAKRSIIRGGPLIAEDDEGVLNLILQKYNSIVKNRILYSQIRNWTDSSINRMVFQKYGFRFIDHLNVLIDLTKPEKNLWQNINKKKRNRIRKAYREYLEFRQDSQKSDLAEAYNILKEVYHRIKLPYPKIEFFENLREKLSDQVNLLTFSVIAEGRIIATRFVLTFKKTLYVFYAGSYQKYNNRCANDLINWELILWGKNNGYTVFDFAGAGNPNIPYSVRSYKMKFGGEVTNPGRFEKVHHPILFHIAKRAFYLWQRFKA</sequence>
<evidence type="ECO:0000256" key="3">
    <source>
        <dbReference type="ARBA" id="ARBA00022960"/>
    </source>
</evidence>
<gene>
    <name evidence="8" type="ORF">DLK05_00540</name>
</gene>
<dbReference type="Gene3D" id="3.40.630.30">
    <property type="match status" value="2"/>
</dbReference>
<evidence type="ECO:0000256" key="2">
    <source>
        <dbReference type="ARBA" id="ARBA00022679"/>
    </source>
</evidence>